<comment type="caution">
    <text evidence="2">The sequence shown here is derived from an EMBL/GenBank/DDBJ whole genome shotgun (WGS) entry which is preliminary data.</text>
</comment>
<protein>
    <submittedName>
        <fullName evidence="2">CHAP domain-containing protein</fullName>
    </submittedName>
</protein>
<keyword evidence="3" id="KW-1185">Reference proteome</keyword>
<dbReference type="InterPro" id="IPR007921">
    <property type="entry name" value="CHAP_dom"/>
</dbReference>
<feature type="domain" description="Peptidase C51" evidence="1">
    <location>
        <begin position="49"/>
        <end position="195"/>
    </location>
</feature>
<name>A0ABV5HGA7_9FLAO</name>
<evidence type="ECO:0000259" key="1">
    <source>
        <dbReference type="PROSITE" id="PS50911"/>
    </source>
</evidence>
<dbReference type="RefSeq" id="WP_379681000.1">
    <property type="nucleotide sequence ID" value="NZ_JBHMFE010000022.1"/>
</dbReference>
<organism evidence="2 3">
    <name type="scientific">Flavobacterium gyeonganense</name>
    <dbReference type="NCBI Taxonomy" id="1310418"/>
    <lineage>
        <taxon>Bacteria</taxon>
        <taxon>Pseudomonadati</taxon>
        <taxon>Bacteroidota</taxon>
        <taxon>Flavobacteriia</taxon>
        <taxon>Flavobacteriales</taxon>
        <taxon>Flavobacteriaceae</taxon>
        <taxon>Flavobacterium</taxon>
    </lineage>
</organism>
<dbReference type="PANTHER" id="PTHR30094:SF0">
    <property type="entry name" value="BIFUNCTIONAL GLUTATHIONYLSPERMIDINE SYNTHETASE_AMIDASE-RELATED"/>
    <property type="match status" value="1"/>
</dbReference>
<dbReference type="Gene3D" id="3.90.1720.10">
    <property type="entry name" value="endopeptidase domain like (from Nostoc punctiforme)"/>
    <property type="match status" value="1"/>
</dbReference>
<dbReference type="PROSITE" id="PS50911">
    <property type="entry name" value="CHAP"/>
    <property type="match status" value="1"/>
</dbReference>
<accession>A0ABV5HGA7</accession>
<evidence type="ECO:0000313" key="2">
    <source>
        <dbReference type="EMBL" id="MFB9110315.1"/>
    </source>
</evidence>
<evidence type="ECO:0000313" key="3">
    <source>
        <dbReference type="Proteomes" id="UP001589562"/>
    </source>
</evidence>
<reference evidence="2 3" key="1">
    <citation type="submission" date="2024-09" db="EMBL/GenBank/DDBJ databases">
        <authorList>
            <person name="Sun Q."/>
            <person name="Mori K."/>
        </authorList>
    </citation>
    <scope>NUCLEOTIDE SEQUENCE [LARGE SCALE GENOMIC DNA]</scope>
    <source>
        <strain evidence="2 3">CECT 8365</strain>
    </source>
</reference>
<dbReference type="SUPFAM" id="SSF54001">
    <property type="entry name" value="Cysteine proteinases"/>
    <property type="match status" value="1"/>
</dbReference>
<sequence length="197" mass="22513">MKIKKITLLIISVLVLGYAGLKVVKKVNLNSDYVIGQPLDSLNGVKVYYNGGVDHVLERNVTKDNYNLGLKYQCVEFVKRYYYEHYNHKMPDAYGHAKDFFDPKIKDGDLNQNRDLIQYTNSSKSKPEIGDLVIFSGSVLNRFGHVAIISKVSINEIEIIQQNPGPFSSSREKIALKNLEGKYKIENSRLLGWLRKE</sequence>
<dbReference type="Pfam" id="PF05257">
    <property type="entry name" value="CHAP"/>
    <property type="match status" value="1"/>
</dbReference>
<dbReference type="InterPro" id="IPR051705">
    <property type="entry name" value="Gsp_Synthetase/Amidase"/>
</dbReference>
<dbReference type="Proteomes" id="UP001589562">
    <property type="component" value="Unassembled WGS sequence"/>
</dbReference>
<dbReference type="PANTHER" id="PTHR30094">
    <property type="entry name" value="BIFUNCTIONAL GLUTATHIONYLSPERMIDINE SYNTHETASE/AMIDASE-RELATED"/>
    <property type="match status" value="1"/>
</dbReference>
<proteinExistence type="predicted"/>
<dbReference type="InterPro" id="IPR038765">
    <property type="entry name" value="Papain-like_cys_pep_sf"/>
</dbReference>
<dbReference type="EMBL" id="JBHMFE010000022">
    <property type="protein sequence ID" value="MFB9110315.1"/>
    <property type="molecule type" value="Genomic_DNA"/>
</dbReference>
<gene>
    <name evidence="2" type="ORF">ACFFVK_17155</name>
</gene>